<dbReference type="InterPro" id="IPR032799">
    <property type="entry name" value="TAXi_C"/>
</dbReference>
<dbReference type="InterPro" id="IPR001461">
    <property type="entry name" value="Aspartic_peptidase_A1"/>
</dbReference>
<evidence type="ECO:0000256" key="4">
    <source>
        <dbReference type="SAM" id="SignalP"/>
    </source>
</evidence>
<dbReference type="Pfam" id="PF14541">
    <property type="entry name" value="TAXi_C"/>
    <property type="match status" value="1"/>
</dbReference>
<dbReference type="InterPro" id="IPR033873">
    <property type="entry name" value="CND41-like"/>
</dbReference>
<dbReference type="EMBL" id="JAINDJ010000004">
    <property type="protein sequence ID" value="KAG9448871.1"/>
    <property type="molecule type" value="Genomic_DNA"/>
</dbReference>
<feature type="compositionally biased region" description="Basic and acidic residues" evidence="3">
    <location>
        <begin position="94"/>
        <end position="109"/>
    </location>
</feature>
<dbReference type="FunFam" id="2.40.70.10:FF:000031">
    <property type="entry name" value="Aspartyl protease AED1"/>
    <property type="match status" value="1"/>
</dbReference>
<feature type="chain" id="PRO_5043361412" description="Peptidase A1 domain-containing protein" evidence="4">
    <location>
        <begin position="19"/>
        <end position="467"/>
    </location>
</feature>
<gene>
    <name evidence="6" type="ORF">H6P81_008836</name>
</gene>
<dbReference type="PANTHER" id="PTHR13683">
    <property type="entry name" value="ASPARTYL PROTEASES"/>
    <property type="match status" value="1"/>
</dbReference>
<dbReference type="InterPro" id="IPR032861">
    <property type="entry name" value="TAXi_N"/>
</dbReference>
<dbReference type="PROSITE" id="PS51767">
    <property type="entry name" value="PEPTIDASE_A1"/>
    <property type="match status" value="1"/>
</dbReference>
<feature type="active site" evidence="2">
    <location>
        <position position="143"/>
    </location>
</feature>
<organism evidence="6 7">
    <name type="scientific">Aristolochia fimbriata</name>
    <name type="common">White veined hardy Dutchman's pipe vine</name>
    <dbReference type="NCBI Taxonomy" id="158543"/>
    <lineage>
        <taxon>Eukaryota</taxon>
        <taxon>Viridiplantae</taxon>
        <taxon>Streptophyta</taxon>
        <taxon>Embryophyta</taxon>
        <taxon>Tracheophyta</taxon>
        <taxon>Spermatophyta</taxon>
        <taxon>Magnoliopsida</taxon>
        <taxon>Magnoliidae</taxon>
        <taxon>Piperales</taxon>
        <taxon>Aristolochiaceae</taxon>
        <taxon>Aristolochia</taxon>
    </lineage>
</organism>
<evidence type="ECO:0000256" key="2">
    <source>
        <dbReference type="PIRSR" id="PIRSR601461-1"/>
    </source>
</evidence>
<feature type="region of interest" description="Disordered" evidence="3">
    <location>
        <begin position="83"/>
        <end position="112"/>
    </location>
</feature>
<dbReference type="GO" id="GO:0004190">
    <property type="term" value="F:aspartic-type endopeptidase activity"/>
    <property type="evidence" value="ECO:0007669"/>
    <property type="project" value="InterPro"/>
</dbReference>
<evidence type="ECO:0000259" key="5">
    <source>
        <dbReference type="PROSITE" id="PS51767"/>
    </source>
</evidence>
<dbReference type="Proteomes" id="UP000825729">
    <property type="component" value="Unassembled WGS sequence"/>
</dbReference>
<dbReference type="CDD" id="cd05472">
    <property type="entry name" value="cnd41_like"/>
    <property type="match status" value="1"/>
</dbReference>
<dbReference type="InterPro" id="IPR021109">
    <property type="entry name" value="Peptidase_aspartic_dom_sf"/>
</dbReference>
<dbReference type="InterPro" id="IPR033121">
    <property type="entry name" value="PEPTIDASE_A1"/>
</dbReference>
<dbReference type="AlphaFoldDB" id="A0AAV7ELW6"/>
<feature type="domain" description="Peptidase A1" evidence="5">
    <location>
        <begin position="125"/>
        <end position="462"/>
    </location>
</feature>
<dbReference type="SUPFAM" id="SSF50630">
    <property type="entry name" value="Acid proteases"/>
    <property type="match status" value="1"/>
</dbReference>
<sequence>MGLFFVLLLSFLLGTASPLVDDTSQKPVCSALQDDLQMFNSSGIHLTLHHAHGRCSPLTLPTPTISDILKADEIRIKTLHHRLKNPSAAPVPRPENKKDPNPDTLRPESVDVPLSPGLSVGIGNYVVKLGLGTPTKSFIMVADTGSSFNWVQCEPCKVFCHTQVGPRFNPSQSSTYRPLRCGTPECSTLQSATLNPPACSKLNTCIYEASYGDTSFSVGYLSRDTLTLSPALSLPGFVYGCGQDNQGLFGQTAGLIGLARNRLSLLGQLGSKYGAVFSYCLPTEAYSGSLSIGKTGFDPSLYRFTPMYSHPREKTLYFLQLTSITVGGKAVPVPTAAYTRTPTIIDSGTVITRLPNAAYTGFRQAFAAAMKRYRPADPFSILDTCFVGTLGRLVVPEVRLVFEGGADMRLSPHNTMIDVDGGVSCLAFAGNSATGGVSIIGNRQQQTFKVAYDVENSRIGFAAGRCR</sequence>
<evidence type="ECO:0000313" key="6">
    <source>
        <dbReference type="EMBL" id="KAG9448871.1"/>
    </source>
</evidence>
<comment type="caution">
    <text evidence="6">The sequence shown here is derived from an EMBL/GenBank/DDBJ whole genome shotgun (WGS) entry which is preliminary data.</text>
</comment>
<comment type="similarity">
    <text evidence="1">Belongs to the peptidase A1 family.</text>
</comment>
<dbReference type="FunFam" id="2.40.70.10:FF:000013">
    <property type="entry name" value="Aspartyl protease AED1"/>
    <property type="match status" value="1"/>
</dbReference>
<proteinExistence type="inferred from homology"/>
<evidence type="ECO:0000256" key="1">
    <source>
        <dbReference type="ARBA" id="ARBA00007447"/>
    </source>
</evidence>
<evidence type="ECO:0000256" key="3">
    <source>
        <dbReference type="SAM" id="MobiDB-lite"/>
    </source>
</evidence>
<dbReference type="PANTHER" id="PTHR13683:SF809">
    <property type="entry name" value="PEPTIDASE A1 DOMAIN-CONTAINING PROTEIN"/>
    <property type="match status" value="1"/>
</dbReference>
<feature type="active site" evidence="2">
    <location>
        <position position="346"/>
    </location>
</feature>
<evidence type="ECO:0000313" key="7">
    <source>
        <dbReference type="Proteomes" id="UP000825729"/>
    </source>
</evidence>
<reference evidence="6 7" key="1">
    <citation type="submission" date="2021-07" db="EMBL/GenBank/DDBJ databases">
        <title>The Aristolochia fimbriata genome: insights into angiosperm evolution, floral development and chemical biosynthesis.</title>
        <authorList>
            <person name="Jiao Y."/>
        </authorList>
    </citation>
    <scope>NUCLEOTIDE SEQUENCE [LARGE SCALE GENOMIC DNA]</scope>
    <source>
        <strain evidence="6">IBCAS-2021</strain>
        <tissue evidence="6">Leaf</tissue>
    </source>
</reference>
<feature type="signal peptide" evidence="4">
    <location>
        <begin position="1"/>
        <end position="18"/>
    </location>
</feature>
<keyword evidence="7" id="KW-1185">Reference proteome</keyword>
<accession>A0AAV7ELW6</accession>
<dbReference type="Gene3D" id="2.40.70.10">
    <property type="entry name" value="Acid Proteases"/>
    <property type="match status" value="2"/>
</dbReference>
<keyword evidence="4" id="KW-0732">Signal</keyword>
<name>A0AAV7ELW6_ARIFI</name>
<dbReference type="Pfam" id="PF14543">
    <property type="entry name" value="TAXi_N"/>
    <property type="match status" value="1"/>
</dbReference>
<protein>
    <recommendedName>
        <fullName evidence="5">Peptidase A1 domain-containing protein</fullName>
    </recommendedName>
</protein>
<dbReference type="GO" id="GO:0006508">
    <property type="term" value="P:proteolysis"/>
    <property type="evidence" value="ECO:0007669"/>
    <property type="project" value="InterPro"/>
</dbReference>